<keyword evidence="2" id="KW-1134">Transmembrane beta strand</keyword>
<reference evidence="5" key="1">
    <citation type="submission" date="2016-10" db="EMBL/GenBank/DDBJ databases">
        <authorList>
            <person name="Varghese N."/>
            <person name="Submissions S."/>
        </authorList>
    </citation>
    <scope>NUCLEOTIDE SEQUENCE [LARGE SCALE GENOMIC DNA]</scope>
    <source>
        <strain evidence="5">Nm69</strain>
    </source>
</reference>
<dbReference type="Pfam" id="PF02321">
    <property type="entry name" value="OEP"/>
    <property type="match status" value="2"/>
</dbReference>
<proteinExistence type="inferred from homology"/>
<dbReference type="GO" id="GO:0015562">
    <property type="term" value="F:efflux transmembrane transporter activity"/>
    <property type="evidence" value="ECO:0007669"/>
    <property type="project" value="InterPro"/>
</dbReference>
<evidence type="ECO:0000256" key="2">
    <source>
        <dbReference type="RuleBase" id="RU362097"/>
    </source>
</evidence>
<keyword evidence="5" id="KW-1185">Reference proteome</keyword>
<dbReference type="InterPro" id="IPR003423">
    <property type="entry name" value="OMP_efflux"/>
</dbReference>
<comment type="similarity">
    <text evidence="1 2">Belongs to the outer membrane factor (OMF) (TC 1.B.17) family.</text>
</comment>
<keyword evidence="2 4" id="KW-0449">Lipoprotein</keyword>
<dbReference type="PANTHER" id="PTHR30203:SF25">
    <property type="entry name" value="OUTER MEMBRANE PROTEIN-RELATED"/>
    <property type="match status" value="1"/>
</dbReference>
<comment type="subcellular location">
    <subcellularLocation>
        <location evidence="2">Cell membrane</location>
        <topology evidence="2">Lipid-anchor</topology>
    </subcellularLocation>
</comment>
<dbReference type="NCBIfam" id="TIGR01845">
    <property type="entry name" value="outer_NodT"/>
    <property type="match status" value="1"/>
</dbReference>
<evidence type="ECO:0000313" key="4">
    <source>
        <dbReference type="EMBL" id="SFL39726.1"/>
    </source>
</evidence>
<dbReference type="Proteomes" id="UP000199533">
    <property type="component" value="Unassembled WGS sequence"/>
</dbReference>
<keyword evidence="2" id="KW-0564">Palmitate</keyword>
<sequence>MEASTAELEASEEAYRDVLVTLLAEVALNYVEVRSFQTRLAVAEANRDAQAKTLELVQANFEGGEVSRLDVEQARSNLESTRSQIPTLETSLAQAKHRLAVLLGQPPGSLDDELRKFKRVPLASPSVAIGVPANVVRRRPDIRRAERELAAQTAQIGVATAELYPRFSLIGSIGLESFSASDFFLPMSRVFNIGPTVQWNIFDAGRIRRNIEVQNARQEQALIVYEAAILNALREVEDMLIAYGNEMIRRQSLVAAEQAIRRTVEISQDRYREGESDFLTVLDAQRSLLNIQDQLAESDGQVTTNVISLYKALGGGWENLAPESRREPDITGSDDNHAENEASGHSAKDQNGADRIPAGNE</sequence>
<dbReference type="SUPFAM" id="SSF56954">
    <property type="entry name" value="Outer membrane efflux proteins (OEP)"/>
    <property type="match status" value="1"/>
</dbReference>
<feature type="compositionally biased region" description="Basic and acidic residues" evidence="3">
    <location>
        <begin position="323"/>
        <end position="352"/>
    </location>
</feature>
<feature type="region of interest" description="Disordered" evidence="3">
    <location>
        <begin position="318"/>
        <end position="361"/>
    </location>
</feature>
<name>A0A1I4HEA9_9PROT</name>
<dbReference type="STRING" id="52441.SAMN05216302_10783"/>
<dbReference type="AlphaFoldDB" id="A0A1I4HEA9"/>
<dbReference type="EMBL" id="FOSP01000078">
    <property type="protein sequence ID" value="SFL39726.1"/>
    <property type="molecule type" value="Genomic_DNA"/>
</dbReference>
<dbReference type="Gene3D" id="2.20.200.10">
    <property type="entry name" value="Outer membrane efflux proteins (OEP)"/>
    <property type="match status" value="1"/>
</dbReference>
<dbReference type="PANTHER" id="PTHR30203">
    <property type="entry name" value="OUTER MEMBRANE CATION EFFLUX PROTEIN"/>
    <property type="match status" value="1"/>
</dbReference>
<evidence type="ECO:0000256" key="3">
    <source>
        <dbReference type="SAM" id="MobiDB-lite"/>
    </source>
</evidence>
<evidence type="ECO:0000313" key="5">
    <source>
        <dbReference type="Proteomes" id="UP000199533"/>
    </source>
</evidence>
<evidence type="ECO:0000256" key="1">
    <source>
        <dbReference type="ARBA" id="ARBA00007613"/>
    </source>
</evidence>
<protein>
    <submittedName>
        <fullName evidence="4">Efflux transporter, outer membrane factor (OMF) lipoprotein, NodT family</fullName>
    </submittedName>
</protein>
<organism evidence="4 5">
    <name type="scientific">Nitrosomonas aestuarii</name>
    <dbReference type="NCBI Taxonomy" id="52441"/>
    <lineage>
        <taxon>Bacteria</taxon>
        <taxon>Pseudomonadati</taxon>
        <taxon>Pseudomonadota</taxon>
        <taxon>Betaproteobacteria</taxon>
        <taxon>Nitrosomonadales</taxon>
        <taxon>Nitrosomonadaceae</taxon>
        <taxon>Nitrosomonas</taxon>
    </lineage>
</organism>
<gene>
    <name evidence="4" type="ORF">SAMN05216302_10783</name>
</gene>
<dbReference type="Gene3D" id="1.20.1600.10">
    <property type="entry name" value="Outer membrane efflux proteins (OEP)"/>
    <property type="match status" value="1"/>
</dbReference>
<accession>A0A1I4HEA9</accession>
<keyword evidence="2" id="KW-0812">Transmembrane</keyword>
<dbReference type="GO" id="GO:0005886">
    <property type="term" value="C:plasma membrane"/>
    <property type="evidence" value="ECO:0007669"/>
    <property type="project" value="UniProtKB-SubCell"/>
</dbReference>
<keyword evidence="2" id="KW-0472">Membrane</keyword>
<dbReference type="InterPro" id="IPR010131">
    <property type="entry name" value="MdtP/NodT-like"/>
</dbReference>